<keyword evidence="8" id="KW-1185">Reference proteome</keyword>
<sequence>MSQSTEIDGFERLSRLVASEELRKLTDFDKRYPIVLVPGFSGWGPPLLGAVNYWGGVEDIPKMLKDKGYTVIIATIAPLSSNWERASELYAQLTAGRFSTVDPTTNKVVETLDLEVLYGTYFGSDPQKAPESRSTKNRRRAIVLPGKTWPENPSWVWSKTNKVHFICHSQGGNTVRQLLGLMRNGAGGLHDEYFKDDHEHKGRDNWAISVSTLGTPYKGTTITNVLEHLLSESTEEVAQLTGRLFATLSFQDPATRAYDLQLDHWGIRRLHSESFQAMRARLEAPGGPVSRWLNGQHTAFHDNSIQGVEELHKRAGPPSPHVCYLTFSFDCTEPFPSSWPPWTSQAVARFPISIYDLLRQVFLGIPGGPAVVWVLDLLRQGLTNVLIWPVFQGLVKFRDFLNWATVEVAEKLLKTQGFPINLPRPGKYVPRGDVFPPMLPTVYAMGSLELTDDQKTILGPERGDWLLNDGIVNTMSMRGPKGATIHELAHDPFPLATGSTAGVRGRYWHFGTTGYLDHADEIGVWVERDTGSALKKMYQDLADLVSRIPPPS</sequence>
<dbReference type="PANTHER" id="PTHR34043">
    <property type="entry name" value="ALPHA/BETA-HYDROLASES SUPERFAMILY PROTEIN"/>
    <property type="match status" value="1"/>
</dbReference>
<dbReference type="STRING" id="348802.A0A0D2ELK0"/>
<dbReference type="GO" id="GO:0016787">
    <property type="term" value="F:hydrolase activity"/>
    <property type="evidence" value="ECO:0007669"/>
    <property type="project" value="UniProtKB-KW"/>
</dbReference>
<feature type="domain" description="Lipase-like C-terminal" evidence="6">
    <location>
        <begin position="157"/>
        <end position="331"/>
    </location>
</feature>
<feature type="domain" description="Lipase-like C-terminal" evidence="6">
    <location>
        <begin position="31"/>
        <end position="98"/>
    </location>
</feature>
<evidence type="ECO:0000313" key="8">
    <source>
        <dbReference type="Proteomes" id="UP000054342"/>
    </source>
</evidence>
<keyword evidence="2" id="KW-0964">Secreted</keyword>
<keyword evidence="5" id="KW-0443">Lipid metabolism</keyword>
<gene>
    <name evidence="7" type="ORF">PV05_05004</name>
</gene>
<dbReference type="GO" id="GO:0006629">
    <property type="term" value="P:lipid metabolic process"/>
    <property type="evidence" value="ECO:0007669"/>
    <property type="project" value="UniProtKB-KW"/>
</dbReference>
<dbReference type="SUPFAM" id="SSF53474">
    <property type="entry name" value="alpha/beta-Hydrolases"/>
    <property type="match status" value="1"/>
</dbReference>
<name>A0A0D2ELK0_9EURO</name>
<evidence type="ECO:0000259" key="6">
    <source>
        <dbReference type="Pfam" id="PF24708"/>
    </source>
</evidence>
<evidence type="ECO:0000256" key="1">
    <source>
        <dbReference type="ARBA" id="ARBA00004613"/>
    </source>
</evidence>
<dbReference type="InterPro" id="IPR029058">
    <property type="entry name" value="AB_hydrolase_fold"/>
</dbReference>
<dbReference type="OrthoDB" id="206848at2759"/>
<dbReference type="InterPro" id="IPR056304">
    <property type="entry name" value="Lip-like_C"/>
</dbReference>
<evidence type="ECO:0000256" key="2">
    <source>
        <dbReference type="ARBA" id="ARBA00022525"/>
    </source>
</evidence>
<dbReference type="GeneID" id="25326912"/>
<dbReference type="HOGENOM" id="CLU_031060_0_0_1"/>
<dbReference type="Gene3D" id="3.40.50.1820">
    <property type="entry name" value="alpha/beta hydrolase"/>
    <property type="match status" value="2"/>
</dbReference>
<reference evidence="7 8" key="1">
    <citation type="submission" date="2015-01" db="EMBL/GenBank/DDBJ databases">
        <title>The Genome Sequence of Exophiala xenobiotica CBS118157.</title>
        <authorList>
            <consortium name="The Broad Institute Genomics Platform"/>
            <person name="Cuomo C."/>
            <person name="de Hoog S."/>
            <person name="Gorbushina A."/>
            <person name="Stielow B."/>
            <person name="Teixiera M."/>
            <person name="Abouelleil A."/>
            <person name="Chapman S.B."/>
            <person name="Priest M."/>
            <person name="Young S.K."/>
            <person name="Wortman J."/>
            <person name="Nusbaum C."/>
            <person name="Birren B."/>
        </authorList>
    </citation>
    <scope>NUCLEOTIDE SEQUENCE [LARGE SCALE GENOMIC DNA]</scope>
    <source>
        <strain evidence="7 8">CBS 118157</strain>
    </source>
</reference>
<keyword evidence="4" id="KW-0378">Hydrolase</keyword>
<evidence type="ECO:0000256" key="4">
    <source>
        <dbReference type="ARBA" id="ARBA00022801"/>
    </source>
</evidence>
<dbReference type="AlphaFoldDB" id="A0A0D2ELK0"/>
<dbReference type="Pfam" id="PF24708">
    <property type="entry name" value="Lip_C"/>
    <property type="match status" value="2"/>
</dbReference>
<dbReference type="RefSeq" id="XP_013316922.1">
    <property type="nucleotide sequence ID" value="XM_013461468.1"/>
</dbReference>
<protein>
    <recommendedName>
        <fullName evidence="6">Lipase-like C-terminal domain-containing protein</fullName>
    </recommendedName>
</protein>
<evidence type="ECO:0000313" key="7">
    <source>
        <dbReference type="EMBL" id="KIW56338.1"/>
    </source>
</evidence>
<dbReference type="PANTHER" id="PTHR34043:SF3">
    <property type="entry name" value="ALPHA_BETA-HYDROLASES SUPERFAMILY PROTEIN"/>
    <property type="match status" value="1"/>
</dbReference>
<evidence type="ECO:0000256" key="3">
    <source>
        <dbReference type="ARBA" id="ARBA00022729"/>
    </source>
</evidence>
<proteinExistence type="predicted"/>
<accession>A0A0D2ELK0</accession>
<keyword evidence="3" id="KW-0732">Signal</keyword>
<dbReference type="Proteomes" id="UP000054342">
    <property type="component" value="Unassembled WGS sequence"/>
</dbReference>
<organism evidence="7 8">
    <name type="scientific">Exophiala xenobiotica</name>
    <dbReference type="NCBI Taxonomy" id="348802"/>
    <lineage>
        <taxon>Eukaryota</taxon>
        <taxon>Fungi</taxon>
        <taxon>Dikarya</taxon>
        <taxon>Ascomycota</taxon>
        <taxon>Pezizomycotina</taxon>
        <taxon>Eurotiomycetes</taxon>
        <taxon>Chaetothyriomycetidae</taxon>
        <taxon>Chaetothyriales</taxon>
        <taxon>Herpotrichiellaceae</taxon>
        <taxon>Exophiala</taxon>
    </lineage>
</organism>
<dbReference type="EMBL" id="KN847319">
    <property type="protein sequence ID" value="KIW56338.1"/>
    <property type="molecule type" value="Genomic_DNA"/>
</dbReference>
<evidence type="ECO:0000256" key="5">
    <source>
        <dbReference type="ARBA" id="ARBA00023098"/>
    </source>
</evidence>
<comment type="subcellular location">
    <subcellularLocation>
        <location evidence="1">Secreted</location>
    </subcellularLocation>
</comment>
<dbReference type="GO" id="GO:0005576">
    <property type="term" value="C:extracellular region"/>
    <property type="evidence" value="ECO:0007669"/>
    <property type="project" value="UniProtKB-SubCell"/>
</dbReference>